<feature type="compositionally biased region" description="Acidic residues" evidence="1">
    <location>
        <begin position="232"/>
        <end position="265"/>
    </location>
</feature>
<evidence type="ECO:0000313" key="2">
    <source>
        <dbReference type="EMBL" id="QBK85466.1"/>
    </source>
</evidence>
<dbReference type="EMBL" id="MK500327">
    <property type="protein sequence ID" value="QBK85466.1"/>
    <property type="molecule type" value="Genomic_DNA"/>
</dbReference>
<feature type="region of interest" description="Disordered" evidence="1">
    <location>
        <begin position="206"/>
        <end position="265"/>
    </location>
</feature>
<reference evidence="2" key="1">
    <citation type="journal article" date="2019" name="MBio">
        <title>Virus Genomes from Deep Sea Sediments Expand the Ocean Megavirome and Support Independent Origins of Viral Gigantism.</title>
        <authorList>
            <person name="Backstrom D."/>
            <person name="Yutin N."/>
            <person name="Jorgensen S.L."/>
            <person name="Dharamshi J."/>
            <person name="Homa F."/>
            <person name="Zaremba-Niedwiedzka K."/>
            <person name="Spang A."/>
            <person name="Wolf Y.I."/>
            <person name="Koonin E.V."/>
            <person name="Ettema T.J."/>
        </authorList>
    </citation>
    <scope>NUCLEOTIDE SEQUENCE</scope>
</reference>
<accession>A0A481YSK9</accession>
<gene>
    <name evidence="2" type="ORF">LCMAC101_00530</name>
</gene>
<feature type="compositionally biased region" description="Basic and acidic residues" evidence="1">
    <location>
        <begin position="219"/>
        <end position="231"/>
    </location>
</feature>
<sequence>MSTKSQTKRSSKNRLKPVDNDVISVSVDNDEPITIRPSQLRQIIEETLKDALKKIQQDEVCGGETGDEGLSRDELENLSAVQVKKLADQKAADEKVTIRVSGKSKIPTKKDNINFLLQEASPVEEASSLDKKKKSKEKPEKKTATSSEKKSEKKEAVYDSQKRIYTIGKYATDEKGGVYGWVLKSGKVRPLTKEDRLDVRKKNLYLSGGPKVTTQGGVDKYRKACEKKTDSDSSDSEESDSESLDSDLDSDSESDSESEISSDED</sequence>
<feature type="region of interest" description="Disordered" evidence="1">
    <location>
        <begin position="123"/>
        <end position="158"/>
    </location>
</feature>
<feature type="compositionally biased region" description="Basic and acidic residues" evidence="1">
    <location>
        <begin position="137"/>
        <end position="158"/>
    </location>
</feature>
<organism evidence="2">
    <name type="scientific">Marseillevirus LCMAC101</name>
    <dbReference type="NCBI Taxonomy" id="2506602"/>
    <lineage>
        <taxon>Viruses</taxon>
        <taxon>Varidnaviria</taxon>
        <taxon>Bamfordvirae</taxon>
        <taxon>Nucleocytoviricota</taxon>
        <taxon>Megaviricetes</taxon>
        <taxon>Pimascovirales</taxon>
        <taxon>Pimascovirales incertae sedis</taxon>
        <taxon>Marseilleviridae</taxon>
    </lineage>
</organism>
<proteinExistence type="predicted"/>
<name>A0A481YSK9_9VIRU</name>
<evidence type="ECO:0000256" key="1">
    <source>
        <dbReference type="SAM" id="MobiDB-lite"/>
    </source>
</evidence>
<protein>
    <submittedName>
        <fullName evidence="2">Uncharacterized protein</fullName>
    </submittedName>
</protein>